<dbReference type="OrthoDB" id="6430905at2759"/>
<accession>A0A4Y2GNN6</accession>
<proteinExistence type="predicted"/>
<feature type="chain" id="PRO_5021494888" description="Secreted protein" evidence="1">
    <location>
        <begin position="26"/>
        <end position="106"/>
    </location>
</feature>
<comment type="caution">
    <text evidence="2">The sequence shown here is derived from an EMBL/GenBank/DDBJ whole genome shotgun (WGS) entry which is preliminary data.</text>
</comment>
<evidence type="ECO:0000313" key="3">
    <source>
        <dbReference type="Proteomes" id="UP000499080"/>
    </source>
</evidence>
<keyword evidence="3" id="KW-1185">Reference proteome</keyword>
<evidence type="ECO:0000313" key="2">
    <source>
        <dbReference type="EMBL" id="GBM55173.1"/>
    </source>
</evidence>
<evidence type="ECO:0000256" key="1">
    <source>
        <dbReference type="SAM" id="SignalP"/>
    </source>
</evidence>
<feature type="signal peptide" evidence="1">
    <location>
        <begin position="1"/>
        <end position="25"/>
    </location>
</feature>
<name>A0A4Y2GNN6_ARAVE</name>
<keyword evidence="1" id="KW-0732">Signal</keyword>
<reference evidence="2 3" key="1">
    <citation type="journal article" date="2019" name="Sci. Rep.">
        <title>Orb-weaving spider Araneus ventricosus genome elucidates the spidroin gene catalogue.</title>
        <authorList>
            <person name="Kono N."/>
            <person name="Nakamura H."/>
            <person name="Ohtoshi R."/>
            <person name="Moran D.A.P."/>
            <person name="Shinohara A."/>
            <person name="Yoshida Y."/>
            <person name="Fujiwara M."/>
            <person name="Mori M."/>
            <person name="Tomita M."/>
            <person name="Arakawa K."/>
        </authorList>
    </citation>
    <scope>NUCLEOTIDE SEQUENCE [LARGE SCALE GENOMIC DNA]</scope>
</reference>
<sequence length="106" mass="12406">MSKRHMARVTMTMILSILEILTMEGWLTRVHMSNIGIGRVIDLLTGFVIDFEVMSKLCEECQQTKLIHIEDTAEFYFWYEGYRDFCSITNHQSPSSIMSGHLARWK</sequence>
<dbReference type="Proteomes" id="UP000499080">
    <property type="component" value="Unassembled WGS sequence"/>
</dbReference>
<evidence type="ECO:0008006" key="4">
    <source>
        <dbReference type="Google" id="ProtNLM"/>
    </source>
</evidence>
<gene>
    <name evidence="2" type="ORF">AVEN_47542_1</name>
</gene>
<protein>
    <recommendedName>
        <fullName evidence="4">Secreted protein</fullName>
    </recommendedName>
</protein>
<dbReference type="EMBL" id="BGPR01255387">
    <property type="protein sequence ID" value="GBM55173.1"/>
    <property type="molecule type" value="Genomic_DNA"/>
</dbReference>
<organism evidence="2 3">
    <name type="scientific">Araneus ventricosus</name>
    <name type="common">Orbweaver spider</name>
    <name type="synonym">Epeira ventricosa</name>
    <dbReference type="NCBI Taxonomy" id="182803"/>
    <lineage>
        <taxon>Eukaryota</taxon>
        <taxon>Metazoa</taxon>
        <taxon>Ecdysozoa</taxon>
        <taxon>Arthropoda</taxon>
        <taxon>Chelicerata</taxon>
        <taxon>Arachnida</taxon>
        <taxon>Araneae</taxon>
        <taxon>Araneomorphae</taxon>
        <taxon>Entelegynae</taxon>
        <taxon>Araneoidea</taxon>
        <taxon>Araneidae</taxon>
        <taxon>Araneus</taxon>
    </lineage>
</organism>
<dbReference type="AlphaFoldDB" id="A0A4Y2GNN6"/>